<evidence type="ECO:0000313" key="6">
    <source>
        <dbReference type="Proteomes" id="UP000298049"/>
    </source>
</evidence>
<dbReference type="PANTHER" id="PTHR42756">
    <property type="entry name" value="TRANSCRIPTIONAL REGULATOR, MARR"/>
    <property type="match status" value="1"/>
</dbReference>
<protein>
    <submittedName>
        <fullName evidence="5">MarR family transcriptional regulator</fullName>
    </submittedName>
</protein>
<dbReference type="RefSeq" id="WP_136548947.1">
    <property type="nucleotide sequence ID" value="NZ_CP031093.1"/>
</dbReference>
<dbReference type="PANTHER" id="PTHR42756:SF1">
    <property type="entry name" value="TRANSCRIPTIONAL REPRESSOR OF EMRAB OPERON"/>
    <property type="match status" value="1"/>
</dbReference>
<evidence type="ECO:0000256" key="3">
    <source>
        <dbReference type="ARBA" id="ARBA00023163"/>
    </source>
</evidence>
<dbReference type="OrthoDB" id="5296557at2"/>
<sequence length="143" mass="16844">MQKNVFFDLTRVVTQWRKLLNRKVTDTRITQAQWIALLYLQRIGEGITQRDLAWHLAIKNPTLVTLLDALAENDLIERRVSREDHRVRHLHLTEQGTTFMQEINRSTDELREALFEGIAEKDLQAALRTMEKVLENSRSLDKH</sequence>
<dbReference type="InterPro" id="IPR000835">
    <property type="entry name" value="HTH_MarR-typ"/>
</dbReference>
<dbReference type="InterPro" id="IPR036388">
    <property type="entry name" value="WH-like_DNA-bd_sf"/>
</dbReference>
<dbReference type="SUPFAM" id="SSF46785">
    <property type="entry name" value="Winged helix' DNA-binding domain"/>
    <property type="match status" value="1"/>
</dbReference>
<accession>A0A4P7XHI7</accession>
<dbReference type="EMBL" id="CP031093">
    <property type="protein sequence ID" value="QCF26225.1"/>
    <property type="molecule type" value="Genomic_DNA"/>
</dbReference>
<name>A0A4P7XHI7_9ALTE</name>
<keyword evidence="3" id="KW-0804">Transcription</keyword>
<dbReference type="GO" id="GO:0003700">
    <property type="term" value="F:DNA-binding transcription factor activity"/>
    <property type="evidence" value="ECO:0007669"/>
    <property type="project" value="InterPro"/>
</dbReference>
<evidence type="ECO:0000256" key="1">
    <source>
        <dbReference type="ARBA" id="ARBA00023015"/>
    </source>
</evidence>
<keyword evidence="2" id="KW-0238">DNA-binding</keyword>
<dbReference type="KEGG" id="hmi:soil367_09940"/>
<gene>
    <name evidence="5" type="ORF">soil367_09940</name>
</gene>
<dbReference type="AlphaFoldDB" id="A0A4P7XHI7"/>
<dbReference type="Gene3D" id="1.10.10.10">
    <property type="entry name" value="Winged helix-like DNA-binding domain superfamily/Winged helix DNA-binding domain"/>
    <property type="match status" value="1"/>
</dbReference>
<dbReference type="Pfam" id="PF12802">
    <property type="entry name" value="MarR_2"/>
    <property type="match status" value="1"/>
</dbReference>
<dbReference type="PROSITE" id="PS50995">
    <property type="entry name" value="HTH_MARR_2"/>
    <property type="match status" value="1"/>
</dbReference>
<evidence type="ECO:0000259" key="4">
    <source>
        <dbReference type="PROSITE" id="PS50995"/>
    </source>
</evidence>
<dbReference type="GO" id="GO:0003677">
    <property type="term" value="F:DNA binding"/>
    <property type="evidence" value="ECO:0007669"/>
    <property type="project" value="UniProtKB-KW"/>
</dbReference>
<feature type="domain" description="HTH marR-type" evidence="4">
    <location>
        <begin position="2"/>
        <end position="135"/>
    </location>
</feature>
<dbReference type="Proteomes" id="UP000298049">
    <property type="component" value="Chromosome"/>
</dbReference>
<proteinExistence type="predicted"/>
<dbReference type="InterPro" id="IPR036390">
    <property type="entry name" value="WH_DNA-bd_sf"/>
</dbReference>
<keyword evidence="6" id="KW-1185">Reference proteome</keyword>
<reference evidence="5 6" key="1">
    <citation type="submission" date="2018-07" db="EMBL/GenBank/DDBJ databases">
        <title>Marsedoiliclastica nanhaica gen. nov. sp. nov., a novel marine hydrocarbonoclastic bacterium isolated from an in-situ enriched hydrocarbon-degrading consortium in deep-sea sediment.</title>
        <authorList>
            <person name="Dong C."/>
            <person name="Ma T."/>
            <person name="Liu R."/>
            <person name="Shao Z."/>
        </authorList>
    </citation>
    <scope>NUCLEOTIDE SEQUENCE [LARGE SCALE GENOMIC DNA]</scope>
    <source>
        <strain evidence="6">soil36-7</strain>
    </source>
</reference>
<dbReference type="PRINTS" id="PR00598">
    <property type="entry name" value="HTHMARR"/>
</dbReference>
<keyword evidence="1" id="KW-0805">Transcription regulation</keyword>
<organism evidence="5 6">
    <name type="scientific">Hydrocarboniclastica marina</name>
    <dbReference type="NCBI Taxonomy" id="2259620"/>
    <lineage>
        <taxon>Bacteria</taxon>
        <taxon>Pseudomonadati</taxon>
        <taxon>Pseudomonadota</taxon>
        <taxon>Gammaproteobacteria</taxon>
        <taxon>Alteromonadales</taxon>
        <taxon>Alteromonadaceae</taxon>
        <taxon>Hydrocarboniclastica</taxon>
    </lineage>
</organism>
<evidence type="ECO:0000256" key="2">
    <source>
        <dbReference type="ARBA" id="ARBA00023125"/>
    </source>
</evidence>
<dbReference type="SMART" id="SM00347">
    <property type="entry name" value="HTH_MARR"/>
    <property type="match status" value="1"/>
</dbReference>
<evidence type="ECO:0000313" key="5">
    <source>
        <dbReference type="EMBL" id="QCF26225.1"/>
    </source>
</evidence>